<dbReference type="Pfam" id="PF04577">
    <property type="entry name" value="Glyco_transf_61"/>
    <property type="match status" value="1"/>
</dbReference>
<dbReference type="InterPro" id="IPR029058">
    <property type="entry name" value="AB_hydrolase_fold"/>
</dbReference>
<protein>
    <recommendedName>
        <fullName evidence="2">Glycosyltransferase 61 catalytic domain-containing protein</fullName>
    </recommendedName>
</protein>
<dbReference type="SUPFAM" id="SSF53474">
    <property type="entry name" value="alpha/beta-Hydrolases"/>
    <property type="match status" value="1"/>
</dbReference>
<feature type="compositionally biased region" description="Basic residues" evidence="1">
    <location>
        <begin position="61"/>
        <end position="71"/>
    </location>
</feature>
<evidence type="ECO:0000313" key="4">
    <source>
        <dbReference type="Proteomes" id="UP000277498"/>
    </source>
</evidence>
<evidence type="ECO:0000259" key="2">
    <source>
        <dbReference type="Pfam" id="PF04577"/>
    </source>
</evidence>
<feature type="compositionally biased region" description="Basic residues" evidence="1">
    <location>
        <begin position="34"/>
        <end position="43"/>
    </location>
</feature>
<dbReference type="RefSeq" id="WP_124087646.1">
    <property type="nucleotide sequence ID" value="NZ_UXAW01000085.1"/>
</dbReference>
<keyword evidence="4" id="KW-1185">Reference proteome</keyword>
<dbReference type="Proteomes" id="UP000277498">
    <property type="component" value="Unassembled WGS sequence"/>
</dbReference>
<proteinExistence type="predicted"/>
<gene>
    <name evidence="3" type="ORF">XINFAN_02922</name>
</gene>
<feature type="region of interest" description="Disordered" evidence="1">
    <location>
        <begin position="1"/>
        <end position="82"/>
    </location>
</feature>
<dbReference type="Gene3D" id="3.40.50.1820">
    <property type="entry name" value="alpha/beta hydrolase"/>
    <property type="match status" value="1"/>
</dbReference>
<accession>A0A3P5XML6</accession>
<name>A0A3P5XML6_9RHOB</name>
<dbReference type="GO" id="GO:0016757">
    <property type="term" value="F:glycosyltransferase activity"/>
    <property type="evidence" value="ECO:0007669"/>
    <property type="project" value="InterPro"/>
</dbReference>
<dbReference type="EMBL" id="UXAW01000085">
    <property type="protein sequence ID" value="VDC31521.1"/>
    <property type="molecule type" value="Genomic_DNA"/>
</dbReference>
<reference evidence="3 4" key="1">
    <citation type="submission" date="2018-11" db="EMBL/GenBank/DDBJ databases">
        <authorList>
            <person name="Criscuolo A."/>
        </authorList>
    </citation>
    <scope>NUCLEOTIDE SEQUENCE [LARGE SCALE GENOMIC DNA]</scope>
    <source>
        <strain evidence="3">ACIP111625</strain>
    </source>
</reference>
<evidence type="ECO:0000313" key="3">
    <source>
        <dbReference type="EMBL" id="VDC31521.1"/>
    </source>
</evidence>
<evidence type="ECO:0000256" key="1">
    <source>
        <dbReference type="SAM" id="MobiDB-lite"/>
    </source>
</evidence>
<dbReference type="OrthoDB" id="7843421at2"/>
<dbReference type="AlphaFoldDB" id="A0A3P5XML6"/>
<organism evidence="3 4">
    <name type="scientific">Pseudogemmobacter humi</name>
    <dbReference type="NCBI Taxonomy" id="2483812"/>
    <lineage>
        <taxon>Bacteria</taxon>
        <taxon>Pseudomonadati</taxon>
        <taxon>Pseudomonadota</taxon>
        <taxon>Alphaproteobacteria</taxon>
        <taxon>Rhodobacterales</taxon>
        <taxon>Paracoccaceae</taxon>
        <taxon>Pseudogemmobacter</taxon>
    </lineage>
</organism>
<feature type="domain" description="Glycosyltransferase 61 catalytic" evidence="2">
    <location>
        <begin position="471"/>
        <end position="651"/>
    </location>
</feature>
<sequence length="761" mass="84622">MAERAGEQTGTEEPAAEAAAETAAEAAPTESRPPKRRAARARAAKAAAAAEAPGPGMKISKSGRVKSRRVPRSAYLPRPEASASAAEAAMRDEFFLPGRRVEGWFVHRSDVLIVTFDNTTSIGAYEPAQPWLMGRALKMEVSVLGLIAKRRDWYRNAESQEMIARLRDAGFFARFRRVVFIGTSMGGFAALTLSALVPGAAVVALSPQSTLAPDLAPFDQRYPKYARKLDWQDLPLRDAAETVAPASEVWLVYDPFTPEDRAHADRIGGDHVRRLHVNFLGHRLMRALRRTDLLNGLIEGLVRGTLDPAGARRLLRQRRGIEAWQTALLAAGEQAGHMMLTARAARRILALHPERRFARRTARSLERRLAAPVGKPRDPVGDSRRVIASHDLAPPFTGEILTLSEALVVPERDHDQPRASGVLHHDGRWCELSRVWIRARKTCPAPLLSPDEPIGDLPGTHLYAGHFRGHFGHFLVESTARLWALAHLDEKPDSILYLPYRGDVAGGARAIRSQRKFFELLGIDIPIRSLEFTHRVERLIVPELGFGWLERYAGSPAYRAFMQERLRGAAPAEGAEDLYISRARLNAARGGILGETVIEENLARLGYEIFHPEKHPLDVQIARYKAARRIVALDGSALHLAAYVLRPESRVAMILRRSLANVADYDLQFRSFCGVVPDVINVIRRDWVAGEATRPDFRSVGEIGFGALFDRLKALGYVPPDFRPDLPDEAAIRAMLDTFEDRRDQPFRALTPGERHGDEEE</sequence>
<feature type="compositionally biased region" description="Low complexity" evidence="1">
    <location>
        <begin position="7"/>
        <end position="30"/>
    </location>
</feature>
<dbReference type="InterPro" id="IPR049625">
    <property type="entry name" value="Glyco_transf_61_cat"/>
</dbReference>